<dbReference type="EMBL" id="AUPZ01000004">
    <property type="protein sequence ID" value="EQB40070.1"/>
    <property type="molecule type" value="Genomic_DNA"/>
</dbReference>
<keyword evidence="11" id="KW-1133">Transmembrane helix</keyword>
<dbReference type="Proteomes" id="UP000015520">
    <property type="component" value="Unassembled WGS sequence"/>
</dbReference>
<keyword evidence="10" id="KW-0670">Pyruvate</keyword>
<evidence type="ECO:0000256" key="7">
    <source>
        <dbReference type="ARBA" id="ARBA00023209"/>
    </source>
</evidence>
<gene>
    <name evidence="12" type="ORF">M947_03345</name>
</gene>
<dbReference type="OrthoDB" id="5323544at2"/>
<keyword evidence="11" id="KW-0812">Transmembrane</keyword>
<accession>T0JG35</accession>
<evidence type="ECO:0000256" key="11">
    <source>
        <dbReference type="SAM" id="Phobius"/>
    </source>
</evidence>
<dbReference type="RefSeq" id="WP_021286943.1">
    <property type="nucleotide sequence ID" value="NZ_AUPZ01000004.1"/>
</dbReference>
<sequence length="210" mass="23997">MNNNLLPIAKEGFNHIGFAFLAFVFFSIFDFEFFEFLAFVMVIFLLFVYRNPERMSPNFEAKSVVSPVDGTVLSIEEFDDSEYAYKVEINSNYFDTSLLRSPLSATIKSIDMKHGARLSKDSSLSRDLNERVEIVFEDSFKNVVKVKHMLKQSFDNIKVDLNAKQKTLQGARYGLMINGVTTIYLPQNFRINLSIGQEVNASQSLVGYFS</sequence>
<keyword evidence="3" id="KW-0210">Decarboxylase</keyword>
<evidence type="ECO:0000256" key="9">
    <source>
        <dbReference type="ARBA" id="ARBA00023264"/>
    </source>
</evidence>
<dbReference type="GO" id="GO:0008654">
    <property type="term" value="P:phospholipid biosynthetic process"/>
    <property type="evidence" value="ECO:0007669"/>
    <property type="project" value="UniProtKB-KW"/>
</dbReference>
<evidence type="ECO:0008006" key="14">
    <source>
        <dbReference type="Google" id="ProtNLM"/>
    </source>
</evidence>
<keyword evidence="9" id="KW-1208">Phospholipid metabolism</keyword>
<keyword evidence="5 11" id="KW-0472">Membrane</keyword>
<reference evidence="12 13" key="1">
    <citation type="submission" date="2013-07" db="EMBL/GenBank/DDBJ databases">
        <title>Sulfurimonas hongkongensis AST-10 Genome Sequencing.</title>
        <authorList>
            <person name="Cai L."/>
            <person name="Zhang T."/>
        </authorList>
    </citation>
    <scope>NUCLEOTIDE SEQUENCE [LARGE SCALE GENOMIC DNA]</scope>
    <source>
        <strain evidence="12 13">AST-10</strain>
    </source>
</reference>
<evidence type="ECO:0000256" key="5">
    <source>
        <dbReference type="ARBA" id="ARBA00023136"/>
    </source>
</evidence>
<evidence type="ECO:0000256" key="6">
    <source>
        <dbReference type="ARBA" id="ARBA00023145"/>
    </source>
</evidence>
<dbReference type="Pfam" id="PF02666">
    <property type="entry name" value="PS_Dcarbxylase"/>
    <property type="match status" value="1"/>
</dbReference>
<evidence type="ECO:0000313" key="13">
    <source>
        <dbReference type="Proteomes" id="UP000015520"/>
    </source>
</evidence>
<dbReference type="InterPro" id="IPR033175">
    <property type="entry name" value="PSD-A"/>
</dbReference>
<organism evidence="12 13">
    <name type="scientific">Sulfurimonas hongkongensis</name>
    <dbReference type="NCBI Taxonomy" id="1172190"/>
    <lineage>
        <taxon>Bacteria</taxon>
        <taxon>Pseudomonadati</taxon>
        <taxon>Campylobacterota</taxon>
        <taxon>Epsilonproteobacteria</taxon>
        <taxon>Campylobacterales</taxon>
        <taxon>Sulfurimonadaceae</taxon>
        <taxon>Sulfurimonas</taxon>
    </lineage>
</organism>
<dbReference type="PANTHER" id="PTHR35809">
    <property type="entry name" value="ARCHAETIDYLSERINE DECARBOXYLASE PROENZYME-RELATED"/>
    <property type="match status" value="1"/>
</dbReference>
<evidence type="ECO:0000256" key="8">
    <source>
        <dbReference type="ARBA" id="ARBA00023239"/>
    </source>
</evidence>
<dbReference type="PANTHER" id="PTHR35809:SF1">
    <property type="entry name" value="ARCHAETIDYLSERINE DECARBOXYLASE PROENZYME-RELATED"/>
    <property type="match status" value="1"/>
</dbReference>
<dbReference type="GO" id="GO:0004609">
    <property type="term" value="F:phosphatidylserine decarboxylase activity"/>
    <property type="evidence" value="ECO:0007669"/>
    <property type="project" value="InterPro"/>
</dbReference>
<dbReference type="InterPro" id="IPR003817">
    <property type="entry name" value="PS_Dcarbxylase"/>
</dbReference>
<keyword evidence="8" id="KW-0456">Lyase</keyword>
<evidence type="ECO:0000256" key="10">
    <source>
        <dbReference type="ARBA" id="ARBA00023317"/>
    </source>
</evidence>
<comment type="caution">
    <text evidence="12">The sequence shown here is derived from an EMBL/GenBank/DDBJ whole genome shotgun (WGS) entry which is preliminary data.</text>
</comment>
<evidence type="ECO:0000256" key="3">
    <source>
        <dbReference type="ARBA" id="ARBA00022793"/>
    </source>
</evidence>
<keyword evidence="2" id="KW-0444">Lipid biosynthesis</keyword>
<keyword evidence="7" id="KW-0594">Phospholipid biosynthesis</keyword>
<evidence type="ECO:0000313" key="12">
    <source>
        <dbReference type="EMBL" id="EQB40070.1"/>
    </source>
</evidence>
<keyword evidence="6" id="KW-0865">Zymogen</keyword>
<dbReference type="eggNOG" id="COG0688">
    <property type="taxonomic scope" value="Bacteria"/>
</dbReference>
<dbReference type="AlphaFoldDB" id="T0JG35"/>
<keyword evidence="13" id="KW-1185">Reference proteome</keyword>
<dbReference type="STRING" id="1172190.M947_03345"/>
<protein>
    <recommendedName>
        <fullName evidence="14">Phosphatidylserine decarboxylase</fullName>
    </recommendedName>
</protein>
<evidence type="ECO:0000256" key="1">
    <source>
        <dbReference type="ARBA" id="ARBA00022475"/>
    </source>
</evidence>
<keyword evidence="4" id="KW-0443">Lipid metabolism</keyword>
<dbReference type="PATRIC" id="fig|1172190.3.peg.650"/>
<keyword evidence="1" id="KW-1003">Cell membrane</keyword>
<name>T0JG35_9BACT</name>
<proteinExistence type="predicted"/>
<evidence type="ECO:0000256" key="2">
    <source>
        <dbReference type="ARBA" id="ARBA00022516"/>
    </source>
</evidence>
<evidence type="ECO:0000256" key="4">
    <source>
        <dbReference type="ARBA" id="ARBA00023098"/>
    </source>
</evidence>
<feature type="transmembrane region" description="Helical" evidence="11">
    <location>
        <begin position="20"/>
        <end position="49"/>
    </location>
</feature>